<reference evidence="4" key="1">
    <citation type="submission" date="2023-09" db="EMBL/GenBank/DDBJ databases">
        <authorList>
            <person name="Li S."/>
            <person name="Li X."/>
            <person name="Zhang C."/>
            <person name="Zhao Z."/>
        </authorList>
    </citation>
    <scope>NUCLEOTIDE SEQUENCE [LARGE SCALE GENOMIC DNA]</scope>
    <source>
        <strain evidence="4">SQ149</strain>
    </source>
</reference>
<dbReference type="Proteomes" id="UP001258994">
    <property type="component" value="Chromosome"/>
</dbReference>
<evidence type="ECO:0000259" key="2">
    <source>
        <dbReference type="Pfam" id="PF14317"/>
    </source>
</evidence>
<keyword evidence="4" id="KW-1185">Reference proteome</keyword>
<organism evidence="3 4">
    <name type="scientific">Thalassotalea psychrophila</name>
    <dbReference type="NCBI Taxonomy" id="3065647"/>
    <lineage>
        <taxon>Bacteria</taxon>
        <taxon>Pseudomonadati</taxon>
        <taxon>Pseudomonadota</taxon>
        <taxon>Gammaproteobacteria</taxon>
        <taxon>Alteromonadales</taxon>
        <taxon>Colwelliaceae</taxon>
        <taxon>Thalassotalea</taxon>
    </lineage>
</organism>
<dbReference type="RefSeq" id="WP_348390137.1">
    <property type="nucleotide sequence ID" value="NZ_CP134145.1"/>
</dbReference>
<keyword evidence="1" id="KW-1133">Transmembrane helix</keyword>
<accession>A0ABY9TQB7</accession>
<dbReference type="EMBL" id="CP134145">
    <property type="protein sequence ID" value="WNC71002.1"/>
    <property type="molecule type" value="Genomic_DNA"/>
</dbReference>
<dbReference type="Pfam" id="PF14317">
    <property type="entry name" value="YcxB"/>
    <property type="match status" value="1"/>
</dbReference>
<feature type="transmembrane region" description="Helical" evidence="1">
    <location>
        <begin position="61"/>
        <end position="81"/>
    </location>
</feature>
<name>A0ABY9TQB7_9GAMM</name>
<protein>
    <submittedName>
        <fullName evidence="3">YcxB family protein</fullName>
    </submittedName>
</protein>
<gene>
    <name evidence="3" type="ORF">RGQ13_12795</name>
</gene>
<evidence type="ECO:0000256" key="1">
    <source>
        <dbReference type="SAM" id="Phobius"/>
    </source>
</evidence>
<feature type="transmembrane region" description="Helical" evidence="1">
    <location>
        <begin position="31"/>
        <end position="55"/>
    </location>
</feature>
<evidence type="ECO:0000313" key="4">
    <source>
        <dbReference type="Proteomes" id="UP001258994"/>
    </source>
</evidence>
<proteinExistence type="predicted"/>
<feature type="domain" description="YcxB-like C-terminal" evidence="2">
    <location>
        <begin position="109"/>
        <end position="168"/>
    </location>
</feature>
<evidence type="ECO:0000313" key="3">
    <source>
        <dbReference type="EMBL" id="WNC71002.1"/>
    </source>
</evidence>
<keyword evidence="1" id="KW-0472">Membrane</keyword>
<dbReference type="InterPro" id="IPR025588">
    <property type="entry name" value="YcxB-like_C"/>
</dbReference>
<keyword evidence="1" id="KW-0812">Transmembrane</keyword>
<sequence>MNIEVNLTEEDFVQFNKYALKKVLSSKTTTILCLLQNIASGAVFGLVVMTIFKMLEGKSHSMWNTALFSVATLFFLYLIIIKVQQAIYMKKMLPNKDGLVLGSKKIELLENGIKEESQLGYNFYNWKAVVSIEEDKNTVYVFLDKAIALIFPNSSFSSEEEKLDFLTTIQNFSVK</sequence>